<dbReference type="KEGG" id="mane:DP065_02680"/>
<protein>
    <recommendedName>
        <fullName evidence="3">ParB/Sulfiredoxin domain-containing protein</fullName>
    </recommendedName>
</protein>
<dbReference type="EMBL" id="CP030140">
    <property type="protein sequence ID" value="AWX69635.1"/>
    <property type="molecule type" value="Genomic_DNA"/>
</dbReference>
<keyword evidence="2" id="KW-1185">Reference proteome</keyword>
<evidence type="ECO:0000313" key="2">
    <source>
        <dbReference type="Proteomes" id="UP000250218"/>
    </source>
</evidence>
<dbReference type="AlphaFoldDB" id="A0A2Z4NE02"/>
<evidence type="ECO:0008006" key="3">
    <source>
        <dbReference type="Google" id="ProtNLM"/>
    </source>
</evidence>
<organism evidence="1 2">
    <name type="scientific">[Mycoplasma] anseris</name>
    <dbReference type="NCBI Taxonomy" id="92400"/>
    <lineage>
        <taxon>Bacteria</taxon>
        <taxon>Bacillati</taxon>
        <taxon>Mycoplasmatota</taxon>
        <taxon>Mycoplasmoidales</taxon>
        <taxon>Metamycoplasmataceae</taxon>
        <taxon>Metamycoplasma</taxon>
    </lineage>
</organism>
<evidence type="ECO:0000313" key="1">
    <source>
        <dbReference type="EMBL" id="AWX69635.1"/>
    </source>
</evidence>
<gene>
    <name evidence="1" type="ORF">DP065_02680</name>
</gene>
<accession>A0A2Z4NE02</accession>
<proteinExistence type="predicted"/>
<name>A0A2Z4NE02_9BACT</name>
<sequence length="406" mass="47572">MNLKNEPRVIKTNLVKKIYADGMTAEYDVYEIPLDLLFYNEFNDRVITYISNYSKEELQKMRLENKEKYNDLFEEVITNTNIPAMKKTKNNIDIVGQLEVGVVLKDGRIIDGNRRYTALRQLSKEGRAKRGFQAIILDFDYETNFKLIKQLELEIQIGKDEKLPYKAIDVLISIYELVCEREFSISEVAKWTGLSEKQINENIENAKLINELLFFINAKKQYHIARENDWLFPIVEINSLLKKAQSLNISNQELTMLKYSLFASLVVTSNGDKTRIFRNSYKKIIQTPEMICSFIQKSDDIVKKINEKANIHSDETNTLDVKEFFKSIILDNELNDKVTHVRNAMIEKFEILNSSNKMIENIEQVQRKIENLDSEMFRVLSVDEQQKMKSLITNVIEKLFDLKEKI</sequence>
<dbReference type="RefSeq" id="WP_033178581.1">
    <property type="nucleotide sequence ID" value="NZ_CP030140.1"/>
</dbReference>
<dbReference type="Proteomes" id="UP000250218">
    <property type="component" value="Chromosome"/>
</dbReference>
<reference evidence="2" key="1">
    <citation type="submission" date="2018-06" db="EMBL/GenBank/DDBJ databases">
        <title>Complete genome sequences of Mycoplasma anatis, M. anseris and M. cloacale type strains.</title>
        <authorList>
            <person name="Grozner D."/>
            <person name="Forro B."/>
            <person name="Sulyok K.M."/>
            <person name="Marton S."/>
            <person name="Kreizinger Z."/>
            <person name="Banyai K."/>
            <person name="Gyuranecz M."/>
        </authorList>
    </citation>
    <scope>NUCLEOTIDE SEQUENCE [LARGE SCALE GENOMIC DNA]</scope>
    <source>
        <strain evidence="2">ATCC 49234</strain>
    </source>
</reference>